<dbReference type="Proteomes" id="UP000001955">
    <property type="component" value="Chromosome"/>
</dbReference>
<evidence type="ECO:0000256" key="3">
    <source>
        <dbReference type="SAM" id="SignalP"/>
    </source>
</evidence>
<dbReference type="HOGENOM" id="CLU_028871_12_2_6"/>
<sequence length="358" mass="38853">MMKKRHYVAWLLLLGISSAYADALRIGVATGGGGDPVTAGGSALGVVRNQQLLEKAFAGSGTDIQWFFFKGAGPAVNEALSSKQIDFAWEGDLPQVVARANGLDTRLIAAVGTRGNSYVAVPKGSDIKTLADLKGKKVAIFRGTNGHLVAINILKAHGLTERDLKVINLDNGATQAALATKGVDAAFGGMELFRLRDQGIVDIIYSTQGQDVGLTRQTSLLVRDEYARTHPQQTQKVVSVVVDAARWASDPANQQALFREWAKSGVPYTSWQAEFANQSLQERNSPLLDTFFRTRYQQVAGQAQAERLIRRTVDVSGWFDPRYLNQALKEKGLENYWTPANASGQPTAEQQESPHAPG</sequence>
<comment type="similarity">
    <text evidence="1">Belongs to the bacterial solute-binding protein SsuA/TauA family.</text>
</comment>
<dbReference type="PATRIC" id="fig|630626.3.peg.867"/>
<feature type="domain" description="Solute-binding protein family 3/N-terminal" evidence="4">
    <location>
        <begin position="23"/>
        <end position="251"/>
    </location>
</feature>
<organism evidence="5 6">
    <name type="scientific">Shimwellia blattae (strain ATCC 29907 / DSM 4481 / JCM 1650 / NBRC 105725 / CDC 9005-74)</name>
    <name type="common">Escherichia blattae</name>
    <dbReference type="NCBI Taxonomy" id="630626"/>
    <lineage>
        <taxon>Bacteria</taxon>
        <taxon>Pseudomonadati</taxon>
        <taxon>Pseudomonadota</taxon>
        <taxon>Gammaproteobacteria</taxon>
        <taxon>Enterobacterales</taxon>
        <taxon>Enterobacteriaceae</taxon>
        <taxon>Shimwellia</taxon>
    </lineage>
</organism>
<dbReference type="AlphaFoldDB" id="I2B654"/>
<accession>I2B654</accession>
<evidence type="ECO:0000313" key="5">
    <source>
        <dbReference type="EMBL" id="AFJ46008.1"/>
    </source>
</evidence>
<keyword evidence="6" id="KW-1185">Reference proteome</keyword>
<dbReference type="eggNOG" id="COG0715">
    <property type="taxonomic scope" value="Bacteria"/>
</dbReference>
<protein>
    <submittedName>
        <fullName evidence="5">NMT1/THI5 like domain protein</fullName>
    </submittedName>
</protein>
<evidence type="ECO:0000259" key="4">
    <source>
        <dbReference type="SMART" id="SM00062"/>
    </source>
</evidence>
<reference evidence="5 6" key="1">
    <citation type="journal article" date="2012" name="J. Bacteriol.">
        <title>Complete genome sequence of the B12-producing Shimwellia blattae strain DSM 4481, isolated from a cockroach.</title>
        <authorList>
            <person name="Brzuszkiewicz E."/>
            <person name="Waschkowitz T."/>
            <person name="Wiezer A."/>
            <person name="Daniel R."/>
        </authorList>
    </citation>
    <scope>NUCLEOTIDE SEQUENCE [LARGE SCALE GENOMIC DNA]</scope>
    <source>
        <strain evidence="6">ATCC 29907 / DSM 4481 / JCM 1650 / NBRC 105725 / CDC 9005-74</strain>
    </source>
</reference>
<dbReference type="OrthoDB" id="9780180at2"/>
<dbReference type="Gene3D" id="3.40.190.10">
    <property type="entry name" value="Periplasmic binding protein-like II"/>
    <property type="match status" value="2"/>
</dbReference>
<dbReference type="Pfam" id="PF09084">
    <property type="entry name" value="NMT1"/>
    <property type="match status" value="1"/>
</dbReference>
<feature type="compositionally biased region" description="Polar residues" evidence="2">
    <location>
        <begin position="338"/>
        <end position="358"/>
    </location>
</feature>
<name>I2B654_SHIBC</name>
<dbReference type="PANTHER" id="PTHR30024:SF21">
    <property type="entry name" value="ABC TRANSPORTER SUBSTRATE-BINDING PROTEIN"/>
    <property type="match status" value="1"/>
</dbReference>
<gene>
    <name evidence="5" type="ordered locus">EBL_c08880</name>
</gene>
<dbReference type="KEGG" id="ebt:EBL_c08880"/>
<evidence type="ECO:0000256" key="1">
    <source>
        <dbReference type="ARBA" id="ARBA00010742"/>
    </source>
</evidence>
<dbReference type="SUPFAM" id="SSF53850">
    <property type="entry name" value="Periplasmic binding protein-like II"/>
    <property type="match status" value="1"/>
</dbReference>
<feature type="region of interest" description="Disordered" evidence="2">
    <location>
        <begin position="337"/>
        <end position="358"/>
    </location>
</feature>
<proteinExistence type="inferred from homology"/>
<dbReference type="CDD" id="cd13555">
    <property type="entry name" value="PBP2_sulfate_ester_like"/>
    <property type="match status" value="1"/>
</dbReference>
<dbReference type="STRING" id="630626.EBL_c08880"/>
<dbReference type="InterPro" id="IPR015168">
    <property type="entry name" value="SsuA/THI5"/>
</dbReference>
<dbReference type="PANTHER" id="PTHR30024">
    <property type="entry name" value="ALIPHATIC SULFONATES-BINDING PROTEIN-RELATED"/>
    <property type="match status" value="1"/>
</dbReference>
<dbReference type="EMBL" id="CP001560">
    <property type="protein sequence ID" value="AFJ46008.1"/>
    <property type="molecule type" value="Genomic_DNA"/>
</dbReference>
<accession>K6VKR1</accession>
<dbReference type="SMART" id="SM00062">
    <property type="entry name" value="PBPb"/>
    <property type="match status" value="1"/>
</dbReference>
<dbReference type="RefSeq" id="WP_002444440.1">
    <property type="nucleotide sequence ID" value="NC_017910.1"/>
</dbReference>
<evidence type="ECO:0000256" key="2">
    <source>
        <dbReference type="SAM" id="MobiDB-lite"/>
    </source>
</evidence>
<feature type="chain" id="PRO_5003655695" evidence="3">
    <location>
        <begin position="22"/>
        <end position="358"/>
    </location>
</feature>
<dbReference type="InterPro" id="IPR001638">
    <property type="entry name" value="Solute-binding_3/MltF_N"/>
</dbReference>
<evidence type="ECO:0000313" key="6">
    <source>
        <dbReference type="Proteomes" id="UP000001955"/>
    </source>
</evidence>
<feature type="signal peptide" evidence="3">
    <location>
        <begin position="1"/>
        <end position="21"/>
    </location>
</feature>
<keyword evidence="3" id="KW-0732">Signal</keyword>